<reference evidence="1" key="1">
    <citation type="submission" date="2021-03" db="EMBL/GenBank/DDBJ databases">
        <title>Draft genome sequence of rust myrtle Austropuccinia psidii MF-1, a brazilian biotype.</title>
        <authorList>
            <person name="Quecine M.C."/>
            <person name="Pachon D.M.R."/>
            <person name="Bonatelli M.L."/>
            <person name="Correr F.H."/>
            <person name="Franceschini L.M."/>
            <person name="Leite T.F."/>
            <person name="Margarido G.R.A."/>
            <person name="Almeida C.A."/>
            <person name="Ferrarezi J.A."/>
            <person name="Labate C.A."/>
        </authorList>
    </citation>
    <scope>NUCLEOTIDE SEQUENCE</scope>
    <source>
        <strain evidence="1">MF-1</strain>
    </source>
</reference>
<dbReference type="AlphaFoldDB" id="A0A9Q3HTR8"/>
<gene>
    <name evidence="1" type="ORF">O181_054539</name>
</gene>
<accession>A0A9Q3HTR8</accession>
<sequence length="115" mass="12821">MSYRLEKFFRCLTHLQDDPRIADRTSGACTLLRSLNCPRSFRSIQAHNPVMELEPGVSSIKHALTQASIAKSEQAFGSLTLFCGLVSLDRLCGQSADRLPSRDSFLLLPDQYCTV</sequence>
<evidence type="ECO:0000313" key="1">
    <source>
        <dbReference type="EMBL" id="MBW0514824.1"/>
    </source>
</evidence>
<evidence type="ECO:0000313" key="2">
    <source>
        <dbReference type="Proteomes" id="UP000765509"/>
    </source>
</evidence>
<dbReference type="EMBL" id="AVOT02024252">
    <property type="protein sequence ID" value="MBW0514824.1"/>
    <property type="molecule type" value="Genomic_DNA"/>
</dbReference>
<protein>
    <submittedName>
        <fullName evidence="1">Uncharacterized protein</fullName>
    </submittedName>
</protein>
<proteinExistence type="predicted"/>
<comment type="caution">
    <text evidence="1">The sequence shown here is derived from an EMBL/GenBank/DDBJ whole genome shotgun (WGS) entry which is preliminary data.</text>
</comment>
<dbReference type="Proteomes" id="UP000765509">
    <property type="component" value="Unassembled WGS sequence"/>
</dbReference>
<organism evidence="1 2">
    <name type="scientific">Austropuccinia psidii MF-1</name>
    <dbReference type="NCBI Taxonomy" id="1389203"/>
    <lineage>
        <taxon>Eukaryota</taxon>
        <taxon>Fungi</taxon>
        <taxon>Dikarya</taxon>
        <taxon>Basidiomycota</taxon>
        <taxon>Pucciniomycotina</taxon>
        <taxon>Pucciniomycetes</taxon>
        <taxon>Pucciniales</taxon>
        <taxon>Sphaerophragmiaceae</taxon>
        <taxon>Austropuccinia</taxon>
    </lineage>
</organism>
<name>A0A9Q3HTR8_9BASI</name>
<keyword evidence="2" id="KW-1185">Reference proteome</keyword>